<evidence type="ECO:0000313" key="2">
    <source>
        <dbReference type="Proteomes" id="UP000236743"/>
    </source>
</evidence>
<proteinExistence type="predicted"/>
<dbReference type="EMBL" id="FNUY01000001">
    <property type="protein sequence ID" value="SEF56154.1"/>
    <property type="molecule type" value="Genomic_DNA"/>
</dbReference>
<accession>A0A1H5T0A8</accession>
<dbReference type="Proteomes" id="UP000236743">
    <property type="component" value="Unassembled WGS sequence"/>
</dbReference>
<gene>
    <name evidence="1" type="ORF">SAMN04488115_101473</name>
</gene>
<keyword evidence="2" id="KW-1185">Reference proteome</keyword>
<protein>
    <submittedName>
        <fullName evidence="1">Uncharacterized protein</fullName>
    </submittedName>
</protein>
<reference evidence="1 2" key="1">
    <citation type="submission" date="2016-10" db="EMBL/GenBank/DDBJ databases">
        <authorList>
            <person name="de Groot N.N."/>
        </authorList>
    </citation>
    <scope>NUCLEOTIDE SEQUENCE [LARGE SCALE GENOMIC DNA]</scope>
    <source>
        <strain evidence="1 2">DSM 26656</strain>
    </source>
</reference>
<organism evidence="1 2">
    <name type="scientific">Bosea lathyri</name>
    <dbReference type="NCBI Taxonomy" id="1036778"/>
    <lineage>
        <taxon>Bacteria</taxon>
        <taxon>Pseudomonadati</taxon>
        <taxon>Pseudomonadota</taxon>
        <taxon>Alphaproteobacteria</taxon>
        <taxon>Hyphomicrobiales</taxon>
        <taxon>Boseaceae</taxon>
        <taxon>Bosea</taxon>
    </lineage>
</organism>
<name>A0A1H5T0A8_9HYPH</name>
<dbReference type="RefSeq" id="WP_200827900.1">
    <property type="nucleotide sequence ID" value="NZ_FNUY01000001.1"/>
</dbReference>
<dbReference type="AlphaFoldDB" id="A0A1H5T0A8"/>
<sequence length="50" mass="5298">MLASRNLLIALVVILVAGLAATGYALYQEKKQPEGVEISVGKNGLSIKEK</sequence>
<evidence type="ECO:0000313" key="1">
    <source>
        <dbReference type="EMBL" id="SEF56154.1"/>
    </source>
</evidence>